<name>A0A7W7LZS7_9ACTN</name>
<dbReference type="EMBL" id="JACHJI010000005">
    <property type="protein sequence ID" value="MBB4899337.1"/>
    <property type="molecule type" value="Genomic_DNA"/>
</dbReference>
<gene>
    <name evidence="3" type="ORF">FHS37_003397</name>
</gene>
<dbReference type="InterPro" id="IPR050789">
    <property type="entry name" value="Diverse_Enzym_Activities"/>
</dbReference>
<dbReference type="InterPro" id="IPR012338">
    <property type="entry name" value="Beta-lactam/transpept-like"/>
</dbReference>
<dbReference type="Pfam" id="PF00144">
    <property type="entry name" value="Beta-lactamase"/>
    <property type="match status" value="1"/>
</dbReference>
<dbReference type="Proteomes" id="UP000579523">
    <property type="component" value="Unassembled WGS sequence"/>
</dbReference>
<evidence type="ECO:0000313" key="4">
    <source>
        <dbReference type="Proteomes" id="UP000579523"/>
    </source>
</evidence>
<evidence type="ECO:0000313" key="3">
    <source>
        <dbReference type="EMBL" id="MBB4899337.1"/>
    </source>
</evidence>
<reference evidence="3 4" key="1">
    <citation type="submission" date="2020-08" db="EMBL/GenBank/DDBJ databases">
        <title>Genomic Encyclopedia of Type Strains, Phase III (KMG-III): the genomes of soil and plant-associated and newly described type strains.</title>
        <authorList>
            <person name="Whitman W."/>
        </authorList>
    </citation>
    <scope>NUCLEOTIDE SEQUENCE [LARGE SCALE GENOMIC DNA]</scope>
    <source>
        <strain evidence="3 4">CECT 3273</strain>
    </source>
</reference>
<dbReference type="InterPro" id="IPR001466">
    <property type="entry name" value="Beta-lactam-related"/>
</dbReference>
<organism evidence="3 4">
    <name type="scientific">Streptomyces griseomycini</name>
    <dbReference type="NCBI Taxonomy" id="66895"/>
    <lineage>
        <taxon>Bacteria</taxon>
        <taxon>Bacillati</taxon>
        <taxon>Actinomycetota</taxon>
        <taxon>Actinomycetes</taxon>
        <taxon>Kitasatosporales</taxon>
        <taxon>Streptomycetaceae</taxon>
        <taxon>Streptomyces</taxon>
    </lineage>
</organism>
<dbReference type="Gene3D" id="3.40.710.10">
    <property type="entry name" value="DD-peptidase/beta-lactamase superfamily"/>
    <property type="match status" value="1"/>
</dbReference>
<sequence length="394" mass="42223">MTGTHSLADLVWARGFTDPAWARRHTTAGRETMPSRRVWRGPGRPGDLPAAPPGALDGLSVTGPYGRTLTLPELLAEAETDALLVLHRGRLVHEQYLHGYEPHVPHFNASAAKSYLGLLAATLAHEGHLDRGAQVTKYVPELAGTAFGDAQVDHLLHMGTRMSYAGRPYDKALEAQRYFAVLAPRLRPHGYSGPSTIREHLATARATGEPGTGFRYENGNVEALAEVLRRVTGVSTSALMSEMIWSRIGAEEDAYYLVDADGAEAACGGFSATARDVARLGELVRCGGAVGDRQVLPEAVTAVVDGVPDGYPRRVRFPAAPADAPATLSYHDLWWVLNDPYGSFMASGIHGQRLFVSPALGLVVVHYASQVVSPAVPQVPLVQAFLSIGTRLNG</sequence>
<accession>A0A7W7LZS7</accession>
<comment type="caution">
    <text evidence="3">The sequence shown here is derived from an EMBL/GenBank/DDBJ whole genome shotgun (WGS) entry which is preliminary data.</text>
</comment>
<dbReference type="SUPFAM" id="SSF56601">
    <property type="entry name" value="beta-lactamase/transpeptidase-like"/>
    <property type="match status" value="1"/>
</dbReference>
<dbReference type="AlphaFoldDB" id="A0A7W7LZS7"/>
<proteinExistence type="predicted"/>
<feature type="compositionally biased region" description="Low complexity" evidence="1">
    <location>
        <begin position="40"/>
        <end position="57"/>
    </location>
</feature>
<keyword evidence="4" id="KW-1185">Reference proteome</keyword>
<feature type="domain" description="Beta-lactamase-related" evidence="2">
    <location>
        <begin position="80"/>
        <end position="373"/>
    </location>
</feature>
<protein>
    <recommendedName>
        <fullName evidence="2">Beta-lactamase-related domain-containing protein</fullName>
    </recommendedName>
</protein>
<evidence type="ECO:0000256" key="1">
    <source>
        <dbReference type="SAM" id="MobiDB-lite"/>
    </source>
</evidence>
<dbReference type="RefSeq" id="WP_184821886.1">
    <property type="nucleotide sequence ID" value="NZ_BMTI01000019.1"/>
</dbReference>
<dbReference type="PANTHER" id="PTHR43283">
    <property type="entry name" value="BETA-LACTAMASE-RELATED"/>
    <property type="match status" value="1"/>
</dbReference>
<evidence type="ECO:0000259" key="2">
    <source>
        <dbReference type="Pfam" id="PF00144"/>
    </source>
</evidence>
<feature type="region of interest" description="Disordered" evidence="1">
    <location>
        <begin position="25"/>
        <end position="57"/>
    </location>
</feature>
<dbReference type="PANTHER" id="PTHR43283:SF7">
    <property type="entry name" value="BETA-LACTAMASE-RELATED DOMAIN-CONTAINING PROTEIN"/>
    <property type="match status" value="1"/>
</dbReference>